<dbReference type="InterPro" id="IPR005754">
    <property type="entry name" value="Sortase"/>
</dbReference>
<accession>A0ABY7JT05</accession>
<dbReference type="CDD" id="cd05827">
    <property type="entry name" value="Sortase_C"/>
    <property type="match status" value="1"/>
</dbReference>
<evidence type="ECO:0000256" key="1">
    <source>
        <dbReference type="ARBA" id="ARBA00022801"/>
    </source>
</evidence>
<keyword evidence="2" id="KW-0472">Membrane</keyword>
<dbReference type="RefSeq" id="WP_269311877.1">
    <property type="nucleotide sequence ID" value="NZ_CP114052.1"/>
</dbReference>
<proteinExistence type="predicted"/>
<organism evidence="3 4">
    <name type="scientific">Peptostreptococcus equinus</name>
    <dbReference type="NCBI Taxonomy" id="3003601"/>
    <lineage>
        <taxon>Bacteria</taxon>
        <taxon>Bacillati</taxon>
        <taxon>Bacillota</taxon>
        <taxon>Clostridia</taxon>
        <taxon>Peptostreptococcales</taxon>
        <taxon>Peptostreptococcaceae</taxon>
        <taxon>Peptostreptococcus</taxon>
    </lineage>
</organism>
<gene>
    <name evidence="3" type="ORF">O0R46_01675</name>
</gene>
<name>A0ABY7JT05_9FIRM</name>
<dbReference type="NCBIfam" id="TIGR01076">
    <property type="entry name" value="sortase_fam"/>
    <property type="match status" value="1"/>
</dbReference>
<sequence>MKTLKKYGWILIIVLGLLIMVYPMASQKYYQILQTQEVNDFDQRAKKLINSDAEKRIKLATAYNQTLKPEKIGDPFSEIQKKGIAEYARMLEVHEKIGHIKIPKINQDIIIKAGTNEKVLQQGAGHFQGTSLPVGGPSTHTVITAHRGLPSARLFTDLNKMEIGDIFYIVNIKEKLAYKVDKITTVEPSDFRPIKIVKDKDYATLLTCTPYMINTHRLLVRGHRIPLPDAKLVKEQEKKGILEKYKSIFIFLIILSLLAIFFRKNRKVIELIRIIKK</sequence>
<dbReference type="EMBL" id="CP114052">
    <property type="protein sequence ID" value="WAW15183.1"/>
    <property type="molecule type" value="Genomic_DNA"/>
</dbReference>
<reference evidence="3" key="1">
    <citation type="submission" date="2022-12" db="EMBL/GenBank/DDBJ databases">
        <title>Peptostreptococcus.</title>
        <authorList>
            <person name="Lee S.H."/>
        </authorList>
    </citation>
    <scope>NUCLEOTIDE SEQUENCE</scope>
    <source>
        <strain evidence="3">CBA3647</strain>
    </source>
</reference>
<feature type="transmembrane region" description="Helical" evidence="2">
    <location>
        <begin position="7"/>
        <end position="25"/>
    </location>
</feature>
<dbReference type="NCBIfam" id="NF033745">
    <property type="entry name" value="class_C_sortase"/>
    <property type="match status" value="1"/>
</dbReference>
<feature type="transmembrane region" description="Helical" evidence="2">
    <location>
        <begin position="245"/>
        <end position="262"/>
    </location>
</feature>
<evidence type="ECO:0000313" key="4">
    <source>
        <dbReference type="Proteomes" id="UP001164187"/>
    </source>
</evidence>
<dbReference type="InterPro" id="IPR023365">
    <property type="entry name" value="Sortase_dom-sf"/>
</dbReference>
<dbReference type="Pfam" id="PF04203">
    <property type="entry name" value="Sortase"/>
    <property type="match status" value="1"/>
</dbReference>
<keyword evidence="1" id="KW-0378">Hydrolase</keyword>
<protein>
    <submittedName>
        <fullName evidence="3">Class C sortase</fullName>
    </submittedName>
</protein>
<dbReference type="InterPro" id="IPR042002">
    <property type="entry name" value="Sortase_C"/>
</dbReference>
<dbReference type="Proteomes" id="UP001164187">
    <property type="component" value="Chromosome"/>
</dbReference>
<dbReference type="SUPFAM" id="SSF63817">
    <property type="entry name" value="Sortase"/>
    <property type="match status" value="1"/>
</dbReference>
<evidence type="ECO:0000313" key="3">
    <source>
        <dbReference type="EMBL" id="WAW15183.1"/>
    </source>
</evidence>
<evidence type="ECO:0000256" key="2">
    <source>
        <dbReference type="SAM" id="Phobius"/>
    </source>
</evidence>
<keyword evidence="4" id="KW-1185">Reference proteome</keyword>
<keyword evidence="2" id="KW-1133">Transmembrane helix</keyword>
<keyword evidence="2" id="KW-0812">Transmembrane</keyword>
<dbReference type="Gene3D" id="2.40.260.10">
    <property type="entry name" value="Sortase"/>
    <property type="match status" value="1"/>
</dbReference>